<accession>A0A5B9FUB1</accession>
<dbReference type="Gene3D" id="1.25.40.10">
    <property type="entry name" value="Tetratricopeptide repeat domain"/>
    <property type="match status" value="1"/>
</dbReference>
<dbReference type="Pfam" id="PF13424">
    <property type="entry name" value="TPR_12"/>
    <property type="match status" value="1"/>
</dbReference>
<dbReference type="Proteomes" id="UP000321222">
    <property type="component" value="Chromosome"/>
</dbReference>
<gene>
    <name evidence="2" type="ORF">FUA48_09700</name>
</gene>
<keyword evidence="1" id="KW-0802">TPR repeat</keyword>
<organism evidence="2 3">
    <name type="scientific">Flavobacterium alkalisoli</name>
    <dbReference type="NCBI Taxonomy" id="2602769"/>
    <lineage>
        <taxon>Bacteria</taxon>
        <taxon>Pseudomonadati</taxon>
        <taxon>Bacteroidota</taxon>
        <taxon>Flavobacteriia</taxon>
        <taxon>Flavobacteriales</taxon>
        <taxon>Flavobacteriaceae</taxon>
        <taxon>Flavobacterium</taxon>
    </lineage>
</organism>
<proteinExistence type="predicted"/>
<dbReference type="SUPFAM" id="SSF48452">
    <property type="entry name" value="TPR-like"/>
    <property type="match status" value="1"/>
</dbReference>
<dbReference type="InterPro" id="IPR011990">
    <property type="entry name" value="TPR-like_helical_dom_sf"/>
</dbReference>
<dbReference type="PROSITE" id="PS50005">
    <property type="entry name" value="TPR"/>
    <property type="match status" value="1"/>
</dbReference>
<dbReference type="InterPro" id="IPR019734">
    <property type="entry name" value="TPR_rpt"/>
</dbReference>
<dbReference type="KEGG" id="fak:FUA48_09700"/>
<dbReference type="EMBL" id="CP042831">
    <property type="protein sequence ID" value="QEE49849.1"/>
    <property type="molecule type" value="Genomic_DNA"/>
</dbReference>
<keyword evidence="3" id="KW-1185">Reference proteome</keyword>
<name>A0A5B9FUB1_9FLAO</name>
<dbReference type="OrthoDB" id="1090267at2"/>
<dbReference type="AlphaFoldDB" id="A0A5B9FUB1"/>
<protein>
    <submittedName>
        <fullName evidence="2">Tetratricopeptide repeat protein</fullName>
    </submittedName>
</protein>
<sequence length="103" mass="12118">MILKTSVLFIMRWGIFYFETGDLQNSINYFDKTYSIYNQRGNVRGKGLYYANVGNIYMITEDYSKALEYQERALKNFEKIKDSVSMASCMINISNIETNLKNY</sequence>
<evidence type="ECO:0000313" key="2">
    <source>
        <dbReference type="EMBL" id="QEE49849.1"/>
    </source>
</evidence>
<feature type="repeat" description="TPR" evidence="1">
    <location>
        <begin position="47"/>
        <end position="80"/>
    </location>
</feature>
<reference evidence="2 3" key="1">
    <citation type="submission" date="2019-08" db="EMBL/GenBank/DDBJ databases">
        <title>Flavobacterium alkalisoli sp. nov., isolated from rhizosphere soil of Suaeda salsa.</title>
        <authorList>
            <person name="Sun J.-Q."/>
            <person name="Xu L."/>
        </authorList>
    </citation>
    <scope>NUCLEOTIDE SEQUENCE [LARGE SCALE GENOMIC DNA]</scope>
    <source>
        <strain evidence="2 3">XS-5</strain>
    </source>
</reference>
<evidence type="ECO:0000313" key="3">
    <source>
        <dbReference type="Proteomes" id="UP000321222"/>
    </source>
</evidence>
<evidence type="ECO:0000256" key="1">
    <source>
        <dbReference type="PROSITE-ProRule" id="PRU00339"/>
    </source>
</evidence>